<evidence type="ECO:0000313" key="3">
    <source>
        <dbReference type="EMBL" id="RDW70246.1"/>
    </source>
</evidence>
<gene>
    <name evidence="3" type="ORF">BP5796_08643</name>
</gene>
<keyword evidence="2" id="KW-1133">Transmembrane helix</keyword>
<keyword evidence="4" id="KW-1185">Reference proteome</keyword>
<accession>A0A3D8R8E1</accession>
<sequence>MAAMTFPVSLLARFEVCLSPDTFPGREADAPKTLYIYLGIASFIGLISGSILYFSSTVLVSLFHLESVPEDKGRTAASVRAAREQKKLEEAWQSSSLNSEQTTRWKADTSMQKWLEKDAERRRDERGILGQTILEEDDDSEDVF</sequence>
<feature type="transmembrane region" description="Helical" evidence="2">
    <location>
        <begin position="34"/>
        <end position="54"/>
    </location>
</feature>
<dbReference type="Proteomes" id="UP000256328">
    <property type="component" value="Unassembled WGS sequence"/>
</dbReference>
<dbReference type="AlphaFoldDB" id="A0A3D8R8E1"/>
<reference evidence="3 4" key="1">
    <citation type="journal article" date="2018" name="IMA Fungus">
        <title>IMA Genome-F 9: Draft genome sequence of Annulohypoxylon stygium, Aspergillus mulundensis, Berkeleyomyces basicola (syn. Thielaviopsis basicola), Ceratocystis smalleyi, two Cercospora beticola strains, Coleophoma cylindrospora, Fusarium fracticaudum, Phialophora cf. hyalina, and Morchella septimelata.</title>
        <authorList>
            <person name="Wingfield B.D."/>
            <person name="Bills G.F."/>
            <person name="Dong Y."/>
            <person name="Huang W."/>
            <person name="Nel W.J."/>
            <person name="Swalarsk-Parry B.S."/>
            <person name="Vaghefi N."/>
            <person name="Wilken P.M."/>
            <person name="An Z."/>
            <person name="de Beer Z.W."/>
            <person name="De Vos L."/>
            <person name="Chen L."/>
            <person name="Duong T.A."/>
            <person name="Gao Y."/>
            <person name="Hammerbacher A."/>
            <person name="Kikkert J.R."/>
            <person name="Li Y."/>
            <person name="Li H."/>
            <person name="Li K."/>
            <person name="Li Q."/>
            <person name="Liu X."/>
            <person name="Ma X."/>
            <person name="Naidoo K."/>
            <person name="Pethybridge S.J."/>
            <person name="Sun J."/>
            <person name="Steenkamp E.T."/>
            <person name="van der Nest M.A."/>
            <person name="van Wyk S."/>
            <person name="Wingfield M.J."/>
            <person name="Xiong C."/>
            <person name="Yue Q."/>
            <person name="Zhang X."/>
        </authorList>
    </citation>
    <scope>NUCLEOTIDE SEQUENCE [LARGE SCALE GENOMIC DNA]</scope>
    <source>
        <strain evidence="3 4">BP5796</strain>
    </source>
</reference>
<protein>
    <submittedName>
        <fullName evidence="3">Uncharacterized protein</fullName>
    </submittedName>
</protein>
<feature type="compositionally biased region" description="Polar residues" evidence="1">
    <location>
        <begin position="92"/>
        <end position="109"/>
    </location>
</feature>
<dbReference type="OrthoDB" id="4502894at2759"/>
<name>A0A3D8R8E1_9HELO</name>
<evidence type="ECO:0000256" key="2">
    <source>
        <dbReference type="SAM" id="Phobius"/>
    </source>
</evidence>
<keyword evidence="2" id="KW-0812">Transmembrane</keyword>
<proteinExistence type="predicted"/>
<evidence type="ECO:0000313" key="4">
    <source>
        <dbReference type="Proteomes" id="UP000256328"/>
    </source>
</evidence>
<feature type="region of interest" description="Disordered" evidence="1">
    <location>
        <begin position="90"/>
        <end position="109"/>
    </location>
</feature>
<keyword evidence="2" id="KW-0472">Membrane</keyword>
<organism evidence="3 4">
    <name type="scientific">Coleophoma crateriformis</name>
    <dbReference type="NCBI Taxonomy" id="565419"/>
    <lineage>
        <taxon>Eukaryota</taxon>
        <taxon>Fungi</taxon>
        <taxon>Dikarya</taxon>
        <taxon>Ascomycota</taxon>
        <taxon>Pezizomycotina</taxon>
        <taxon>Leotiomycetes</taxon>
        <taxon>Helotiales</taxon>
        <taxon>Dermateaceae</taxon>
        <taxon>Coleophoma</taxon>
    </lineage>
</organism>
<comment type="caution">
    <text evidence="3">The sequence shown here is derived from an EMBL/GenBank/DDBJ whole genome shotgun (WGS) entry which is preliminary data.</text>
</comment>
<dbReference type="EMBL" id="PDLN01000012">
    <property type="protein sequence ID" value="RDW70246.1"/>
    <property type="molecule type" value="Genomic_DNA"/>
</dbReference>
<evidence type="ECO:0000256" key="1">
    <source>
        <dbReference type="SAM" id="MobiDB-lite"/>
    </source>
</evidence>